<dbReference type="EMBL" id="PDUG01000004">
    <property type="protein sequence ID" value="PIC32551.1"/>
    <property type="molecule type" value="Genomic_DNA"/>
</dbReference>
<feature type="region of interest" description="Disordered" evidence="1">
    <location>
        <begin position="267"/>
        <end position="286"/>
    </location>
</feature>
<name>A0A2G5TZK7_9PELO</name>
<proteinExistence type="predicted"/>
<dbReference type="AlphaFoldDB" id="A0A2G5TZK7"/>
<evidence type="ECO:0000313" key="3">
    <source>
        <dbReference type="Proteomes" id="UP000230233"/>
    </source>
</evidence>
<keyword evidence="3" id="KW-1185">Reference proteome</keyword>
<organism evidence="2 3">
    <name type="scientific">Caenorhabditis nigoni</name>
    <dbReference type="NCBI Taxonomy" id="1611254"/>
    <lineage>
        <taxon>Eukaryota</taxon>
        <taxon>Metazoa</taxon>
        <taxon>Ecdysozoa</taxon>
        <taxon>Nematoda</taxon>
        <taxon>Chromadorea</taxon>
        <taxon>Rhabditida</taxon>
        <taxon>Rhabditina</taxon>
        <taxon>Rhabditomorpha</taxon>
        <taxon>Rhabditoidea</taxon>
        <taxon>Rhabditidae</taxon>
        <taxon>Peloderinae</taxon>
        <taxon>Caenorhabditis</taxon>
    </lineage>
</organism>
<feature type="compositionally biased region" description="Low complexity" evidence="1">
    <location>
        <begin position="277"/>
        <end position="286"/>
    </location>
</feature>
<reference evidence="3" key="1">
    <citation type="submission" date="2017-10" db="EMBL/GenBank/DDBJ databases">
        <title>Rapid genome shrinkage in a self-fertile nematode reveals novel sperm competition proteins.</title>
        <authorList>
            <person name="Yin D."/>
            <person name="Schwarz E.M."/>
            <person name="Thomas C.G."/>
            <person name="Felde R.L."/>
            <person name="Korf I.F."/>
            <person name="Cutter A.D."/>
            <person name="Schartner C.M."/>
            <person name="Ralston E.J."/>
            <person name="Meyer B.J."/>
            <person name="Haag E.S."/>
        </authorList>
    </citation>
    <scope>NUCLEOTIDE SEQUENCE [LARGE SCALE GENOMIC DNA]</scope>
    <source>
        <strain evidence="3">JU1422</strain>
    </source>
</reference>
<sequence length="373" mass="42755">MLGTHFLGVFNSEFTVTTKTVYAMLPSRENDYRLKIGKQALRYCASRETRNVRFLEELANFRYGNTKEGKERYDKIGEKFAFWKRLTNEQKRCCAVADPTAIRDNKWIIKNGITISDEEKEDFLEQRLVLDKITFQEKFECLFNAKRIETSRVQLIENPLKEAFSKFPLNFEEFNSATQDVPESDFYIRAWFEKKAHERTSESNETDEIQIIETVSRTPPANGFSTEMRDDIPSAPQPQYDLSAQRRDIQSSSSAWNPNLEVLESYSPSNFGDNRPASSSQASSCSLPNVISTDRVTHRTRLSIAPPSRMVESIMKKVSNEMKQREESGSLDFGPIRVKLTATGKELDDSISFLKNLKSQLEAAKQVGSDQQL</sequence>
<protein>
    <submittedName>
        <fullName evidence="2">Uncharacterized protein</fullName>
    </submittedName>
</protein>
<feature type="compositionally biased region" description="Polar residues" evidence="1">
    <location>
        <begin position="213"/>
        <end position="225"/>
    </location>
</feature>
<gene>
    <name evidence="2" type="primary">Cnig_chr_IV.g12837</name>
    <name evidence="2" type="ORF">B9Z55_012837</name>
</gene>
<accession>A0A2G5TZK7</accession>
<feature type="region of interest" description="Disordered" evidence="1">
    <location>
        <begin position="213"/>
        <end position="254"/>
    </location>
</feature>
<dbReference type="Proteomes" id="UP000230233">
    <property type="component" value="Chromosome IV"/>
</dbReference>
<evidence type="ECO:0000313" key="2">
    <source>
        <dbReference type="EMBL" id="PIC32551.1"/>
    </source>
</evidence>
<comment type="caution">
    <text evidence="2">The sequence shown here is derived from an EMBL/GenBank/DDBJ whole genome shotgun (WGS) entry which is preliminary data.</text>
</comment>
<evidence type="ECO:0000256" key="1">
    <source>
        <dbReference type="SAM" id="MobiDB-lite"/>
    </source>
</evidence>